<dbReference type="AlphaFoldDB" id="A0A7X5R1Z0"/>
<keyword evidence="3" id="KW-1185">Reference proteome</keyword>
<sequence length="176" mass="18693">MKSTLSRLGVALASIVFLIGVSACSPVTGDSDADGELKSGDSNSEFNAWNVKFTKCMKAEGVDMPEVQAVDGSGTSSTRVMDGDMDFEAYEQASKTCLDEVGKPPVQEGGMDEEEMKTSMLAFAKCMREAGYDYPDPVFSEGGTMGMAATSADDFAPADLDRCNKEAGLPEMKMSK</sequence>
<reference evidence="2 3" key="1">
    <citation type="submission" date="2020-02" db="EMBL/GenBank/DDBJ databases">
        <title>Sequencing the genomes of 1000 actinobacteria strains.</title>
        <authorList>
            <person name="Klenk H.-P."/>
        </authorList>
    </citation>
    <scope>NUCLEOTIDE SEQUENCE [LARGE SCALE GENOMIC DNA]</scope>
    <source>
        <strain evidence="2 3">DSM 27960</strain>
    </source>
</reference>
<gene>
    <name evidence="2" type="ORF">FHX76_002059</name>
</gene>
<feature type="chain" id="PRO_5038361648" description="Lipoprotein" evidence="1">
    <location>
        <begin position="24"/>
        <end position="176"/>
    </location>
</feature>
<organism evidence="2 3">
    <name type="scientific">Lysinibacter cavernae</name>
    <dbReference type="NCBI Taxonomy" id="1640652"/>
    <lineage>
        <taxon>Bacteria</taxon>
        <taxon>Bacillati</taxon>
        <taxon>Actinomycetota</taxon>
        <taxon>Actinomycetes</taxon>
        <taxon>Micrococcales</taxon>
        <taxon>Microbacteriaceae</taxon>
        <taxon>Lysinibacter</taxon>
    </lineage>
</organism>
<protein>
    <recommendedName>
        <fullName evidence="4">Lipoprotein</fullName>
    </recommendedName>
</protein>
<accession>A0A7X5R1Z0</accession>
<dbReference type="RefSeq" id="WP_167150576.1">
    <property type="nucleotide sequence ID" value="NZ_JAAMOX010000002.1"/>
</dbReference>
<name>A0A7X5R1Z0_9MICO</name>
<proteinExistence type="predicted"/>
<keyword evidence="1" id="KW-0732">Signal</keyword>
<evidence type="ECO:0000256" key="1">
    <source>
        <dbReference type="SAM" id="SignalP"/>
    </source>
</evidence>
<dbReference type="EMBL" id="JAAMOX010000002">
    <property type="protein sequence ID" value="NIH54163.1"/>
    <property type="molecule type" value="Genomic_DNA"/>
</dbReference>
<evidence type="ECO:0000313" key="3">
    <source>
        <dbReference type="Proteomes" id="UP000541033"/>
    </source>
</evidence>
<evidence type="ECO:0000313" key="2">
    <source>
        <dbReference type="EMBL" id="NIH54163.1"/>
    </source>
</evidence>
<comment type="caution">
    <text evidence="2">The sequence shown here is derived from an EMBL/GenBank/DDBJ whole genome shotgun (WGS) entry which is preliminary data.</text>
</comment>
<dbReference type="PROSITE" id="PS51257">
    <property type="entry name" value="PROKAR_LIPOPROTEIN"/>
    <property type="match status" value="1"/>
</dbReference>
<dbReference type="Proteomes" id="UP000541033">
    <property type="component" value="Unassembled WGS sequence"/>
</dbReference>
<evidence type="ECO:0008006" key="4">
    <source>
        <dbReference type="Google" id="ProtNLM"/>
    </source>
</evidence>
<feature type="signal peptide" evidence="1">
    <location>
        <begin position="1"/>
        <end position="23"/>
    </location>
</feature>